<dbReference type="Proteomes" id="UP000321523">
    <property type="component" value="Unassembled WGS sequence"/>
</dbReference>
<dbReference type="InterPro" id="IPR009922">
    <property type="entry name" value="DUF1457"/>
</dbReference>
<comment type="caution">
    <text evidence="1">The sequence shown here is derived from an EMBL/GenBank/DDBJ whole genome shotgun (WGS) entry which is preliminary data.</text>
</comment>
<evidence type="ECO:0000313" key="1">
    <source>
        <dbReference type="EMBL" id="GEO37968.1"/>
    </source>
</evidence>
<evidence type="ECO:0000313" key="2">
    <source>
        <dbReference type="Proteomes" id="UP000321523"/>
    </source>
</evidence>
<gene>
    <name evidence="1" type="ORF">SAE02_21160</name>
</gene>
<accession>A0A512DNE7</accession>
<protein>
    <recommendedName>
        <fullName evidence="3">PAS domain-containing protein</fullName>
    </recommendedName>
</protein>
<proteinExistence type="predicted"/>
<keyword evidence="2" id="KW-1185">Reference proteome</keyword>
<dbReference type="Pfam" id="PF07310">
    <property type="entry name" value="PAS_5"/>
    <property type="match status" value="1"/>
</dbReference>
<name>A0A512DNE7_9PROT</name>
<organism evidence="1 2">
    <name type="scientific">Skermanella aerolata</name>
    <dbReference type="NCBI Taxonomy" id="393310"/>
    <lineage>
        <taxon>Bacteria</taxon>
        <taxon>Pseudomonadati</taxon>
        <taxon>Pseudomonadota</taxon>
        <taxon>Alphaproteobacteria</taxon>
        <taxon>Rhodospirillales</taxon>
        <taxon>Azospirillaceae</taxon>
        <taxon>Skermanella</taxon>
    </lineage>
</organism>
<evidence type="ECO:0008006" key="3">
    <source>
        <dbReference type="Google" id="ProtNLM"/>
    </source>
</evidence>
<reference evidence="1 2" key="1">
    <citation type="submission" date="2019-07" db="EMBL/GenBank/DDBJ databases">
        <title>Whole genome shotgun sequence of Skermanella aerolata NBRC 106429.</title>
        <authorList>
            <person name="Hosoyama A."/>
            <person name="Uohara A."/>
            <person name="Ohji S."/>
            <person name="Ichikawa N."/>
        </authorList>
    </citation>
    <scope>NUCLEOTIDE SEQUENCE [LARGE SCALE GENOMIC DNA]</scope>
    <source>
        <strain evidence="1 2">NBRC 106429</strain>
    </source>
</reference>
<sequence>MSMMTTETIIRSPIVQSALDYWKSKIINRMMPARRDIDPCEIPQLLPWLILTDVFYDPPDFRYRLIGTQVVAQARQDYTGKRFSEMDHTGPASTVWIDRMKVVRTRQPVFSAPPYSGPKAGVATVSGIHLPLSSDGWTVDMILTAVDFAMVLKTRP</sequence>
<dbReference type="AlphaFoldDB" id="A0A512DNE7"/>
<dbReference type="EMBL" id="BJYZ01000008">
    <property type="protein sequence ID" value="GEO37968.1"/>
    <property type="molecule type" value="Genomic_DNA"/>
</dbReference>